<dbReference type="EMBL" id="CAFBLS010000144">
    <property type="protein sequence ID" value="CAB4879748.1"/>
    <property type="molecule type" value="Genomic_DNA"/>
</dbReference>
<accession>A0A6J7EDH0</accession>
<dbReference type="AlphaFoldDB" id="A0A6J7EDH0"/>
<gene>
    <name evidence="1" type="ORF">UFOPK3402_01193</name>
</gene>
<proteinExistence type="predicted"/>
<evidence type="ECO:0000313" key="1">
    <source>
        <dbReference type="EMBL" id="CAB4879748.1"/>
    </source>
</evidence>
<protein>
    <submittedName>
        <fullName evidence="1">Unannotated protein</fullName>
    </submittedName>
</protein>
<sequence>MTEFANHEHLNHHHRDTLTTLFVHPTSGNLKWVDVLSLLGAVGTVEDKSGGDVRVVLGSETEVFQAHHDKDLTMEQIADLRRMFRHAGFVATPAADGAQEG</sequence>
<name>A0A6J7EDH0_9ZZZZ</name>
<reference evidence="1" key="1">
    <citation type="submission" date="2020-05" db="EMBL/GenBank/DDBJ databases">
        <authorList>
            <person name="Chiriac C."/>
            <person name="Salcher M."/>
            <person name="Ghai R."/>
            <person name="Kavagutti S V."/>
        </authorList>
    </citation>
    <scope>NUCLEOTIDE SEQUENCE</scope>
</reference>
<organism evidence="1">
    <name type="scientific">freshwater metagenome</name>
    <dbReference type="NCBI Taxonomy" id="449393"/>
    <lineage>
        <taxon>unclassified sequences</taxon>
        <taxon>metagenomes</taxon>
        <taxon>ecological metagenomes</taxon>
    </lineage>
</organism>